<evidence type="ECO:0000313" key="2">
    <source>
        <dbReference type="Proteomes" id="UP001379533"/>
    </source>
</evidence>
<dbReference type="Proteomes" id="UP001379533">
    <property type="component" value="Chromosome"/>
</dbReference>
<accession>A0ABZ2K783</accession>
<dbReference type="InterPro" id="IPR026337">
    <property type="entry name" value="AKG_HExxH"/>
</dbReference>
<dbReference type="EMBL" id="CP089982">
    <property type="protein sequence ID" value="WXA92211.1"/>
    <property type="molecule type" value="Genomic_DNA"/>
</dbReference>
<keyword evidence="2" id="KW-1185">Reference proteome</keyword>
<dbReference type="NCBIfam" id="TIGR04267">
    <property type="entry name" value="mod_HExxH"/>
    <property type="match status" value="1"/>
</dbReference>
<organism evidence="1 2">
    <name type="scientific">Pendulispora brunnea</name>
    <dbReference type="NCBI Taxonomy" id="2905690"/>
    <lineage>
        <taxon>Bacteria</taxon>
        <taxon>Pseudomonadati</taxon>
        <taxon>Myxococcota</taxon>
        <taxon>Myxococcia</taxon>
        <taxon>Myxococcales</taxon>
        <taxon>Sorangiineae</taxon>
        <taxon>Pendulisporaceae</taxon>
        <taxon>Pendulispora</taxon>
    </lineage>
</organism>
<dbReference type="RefSeq" id="WP_394842828.1">
    <property type="nucleotide sequence ID" value="NZ_CP089982.1"/>
</dbReference>
<protein>
    <submittedName>
        <fullName evidence="1">HEXXH motif-containing putative peptide modification protein</fullName>
    </submittedName>
</protein>
<name>A0ABZ2K783_9BACT</name>
<gene>
    <name evidence="1" type="ORF">LZC95_37870</name>
</gene>
<evidence type="ECO:0000313" key="1">
    <source>
        <dbReference type="EMBL" id="WXA92211.1"/>
    </source>
</evidence>
<reference evidence="1 2" key="1">
    <citation type="submission" date="2021-12" db="EMBL/GenBank/DDBJ databases">
        <title>Discovery of the Pendulisporaceae a myxobacterial family with distinct sporulation behavior and unique specialized metabolism.</title>
        <authorList>
            <person name="Garcia R."/>
            <person name="Popoff A."/>
            <person name="Bader C.D."/>
            <person name="Loehr J."/>
            <person name="Walesch S."/>
            <person name="Walt C."/>
            <person name="Boldt J."/>
            <person name="Bunk B."/>
            <person name="Haeckl F.J.F.P.J."/>
            <person name="Gunesch A.P."/>
            <person name="Birkelbach J."/>
            <person name="Nuebel U."/>
            <person name="Pietschmann T."/>
            <person name="Bach T."/>
            <person name="Mueller R."/>
        </authorList>
    </citation>
    <scope>NUCLEOTIDE SEQUENCE [LARGE SCALE GENOMIC DNA]</scope>
    <source>
        <strain evidence="1 2">MSr12523</strain>
    </source>
</reference>
<proteinExistence type="predicted"/>
<sequence length="462" mass="51269">MERYKFALDVFAARDPGFREFAAQIESLDEAAADRFFGDFLVRAELEMAIERLETGKDEAWGKSLFAVLDMALGAMSQHPESTISQHAMARRFVVGPRKQTWVWDLPDESTAIGDKLGEIVRTRFMPGSDCTFEPIRPTPKMVENLDRAIALAHHLVPEMTSSVFRHLHSIAIGHIRGPGGRRLTGSGGDPTPCMIFLDPDELENPWDTAGHILHEGMHVKLADLCRAGHIADEDRVELPWRGTTALSNCVFAFHAYVHLQVFRAAVERFGPAHHAEFGAPQDYKALAHPMSVVNTKTGPFARAEQRLDHYYQQLVGAWARRVTPYGHALVAWAWDALRPLNRRLASEPAHAGSSQMAPKGSMTEASSARCERRDDVLLRRSPRCSALFALEPRSHKILTLNLPAWLAFELCDGKTEREILAAYASSMDIPAESAWTELSPTLDALASSGMIMRDALQGSAT</sequence>